<reference evidence="2 3" key="1">
    <citation type="submission" date="2016-10" db="EMBL/GenBank/DDBJ databases">
        <authorList>
            <person name="de Groot N.N."/>
        </authorList>
    </citation>
    <scope>NUCLEOTIDE SEQUENCE [LARGE SCALE GENOMIC DNA]</scope>
    <source>
        <strain evidence="2 3">CGMCC 1.7005</strain>
    </source>
</reference>
<keyword evidence="1" id="KW-0812">Transmembrane</keyword>
<feature type="transmembrane region" description="Helical" evidence="1">
    <location>
        <begin position="23"/>
        <end position="44"/>
    </location>
</feature>
<gene>
    <name evidence="2" type="ORF">SAMN05216474_2766</name>
</gene>
<keyword evidence="1" id="KW-0472">Membrane</keyword>
<dbReference type="STRING" id="477690.SAMN05216474_2766"/>
<name>A0A1I7BF28_9FLAO</name>
<dbReference type="AlphaFoldDB" id="A0A1I7BF28"/>
<protein>
    <submittedName>
        <fullName evidence="2">Uncharacterized protein</fullName>
    </submittedName>
</protein>
<proteinExistence type="predicted"/>
<sequence>MNSNTIFEAIASLMQWTFGIFEVIGNSFNNAMIVLGFIGLIFWLRTQKKFNDEAANNPNQMK</sequence>
<evidence type="ECO:0000313" key="2">
    <source>
        <dbReference type="EMBL" id="SFT85774.1"/>
    </source>
</evidence>
<dbReference type="Proteomes" id="UP000236454">
    <property type="component" value="Unassembled WGS sequence"/>
</dbReference>
<dbReference type="OrthoDB" id="1467828at2"/>
<accession>A0A1I7BF28</accession>
<organism evidence="2 3">
    <name type="scientific">Lishizhenia tianjinensis</name>
    <dbReference type="NCBI Taxonomy" id="477690"/>
    <lineage>
        <taxon>Bacteria</taxon>
        <taxon>Pseudomonadati</taxon>
        <taxon>Bacteroidota</taxon>
        <taxon>Flavobacteriia</taxon>
        <taxon>Flavobacteriales</taxon>
        <taxon>Crocinitomicaceae</taxon>
        <taxon>Lishizhenia</taxon>
    </lineage>
</organism>
<evidence type="ECO:0000313" key="3">
    <source>
        <dbReference type="Proteomes" id="UP000236454"/>
    </source>
</evidence>
<keyword evidence="3" id="KW-1185">Reference proteome</keyword>
<dbReference type="RefSeq" id="WP_090251795.1">
    <property type="nucleotide sequence ID" value="NZ_FPAS01000005.1"/>
</dbReference>
<keyword evidence="1" id="KW-1133">Transmembrane helix</keyword>
<evidence type="ECO:0000256" key="1">
    <source>
        <dbReference type="SAM" id="Phobius"/>
    </source>
</evidence>
<dbReference type="EMBL" id="FPAS01000005">
    <property type="protein sequence ID" value="SFT85774.1"/>
    <property type="molecule type" value="Genomic_DNA"/>
</dbReference>